<proteinExistence type="inferred from homology"/>
<comment type="similarity">
    <text evidence="1">Belongs to the LysR transcriptional regulatory family.</text>
</comment>
<dbReference type="InterPro" id="IPR000847">
    <property type="entry name" value="LysR_HTH_N"/>
</dbReference>
<dbReference type="InterPro" id="IPR036390">
    <property type="entry name" value="WH_DNA-bd_sf"/>
</dbReference>
<evidence type="ECO:0000259" key="5">
    <source>
        <dbReference type="PROSITE" id="PS50931"/>
    </source>
</evidence>
<evidence type="ECO:0000256" key="1">
    <source>
        <dbReference type="ARBA" id="ARBA00009437"/>
    </source>
</evidence>
<dbReference type="InterPro" id="IPR058163">
    <property type="entry name" value="LysR-type_TF_proteobact-type"/>
</dbReference>
<organism evidence="6 7">
    <name type="scientific">Pseudodonghicola flavimaris</name>
    <dbReference type="NCBI Taxonomy" id="3050036"/>
    <lineage>
        <taxon>Bacteria</taxon>
        <taxon>Pseudomonadati</taxon>
        <taxon>Pseudomonadota</taxon>
        <taxon>Alphaproteobacteria</taxon>
        <taxon>Rhodobacterales</taxon>
        <taxon>Paracoccaceae</taxon>
        <taxon>Pseudodonghicola</taxon>
    </lineage>
</organism>
<name>A0ABT7F897_9RHOB</name>
<accession>A0ABT7F897</accession>
<dbReference type="SUPFAM" id="SSF53850">
    <property type="entry name" value="Periplasmic binding protein-like II"/>
    <property type="match status" value="1"/>
</dbReference>
<dbReference type="InterPro" id="IPR036388">
    <property type="entry name" value="WH-like_DNA-bd_sf"/>
</dbReference>
<dbReference type="Pfam" id="PF00126">
    <property type="entry name" value="HTH_1"/>
    <property type="match status" value="1"/>
</dbReference>
<keyword evidence="4" id="KW-0804">Transcription</keyword>
<dbReference type="Proteomes" id="UP001243757">
    <property type="component" value="Unassembled WGS sequence"/>
</dbReference>
<dbReference type="Gene3D" id="3.40.190.290">
    <property type="match status" value="1"/>
</dbReference>
<keyword evidence="2" id="KW-0805">Transcription regulation</keyword>
<evidence type="ECO:0000256" key="3">
    <source>
        <dbReference type="ARBA" id="ARBA00023125"/>
    </source>
</evidence>
<gene>
    <name evidence="6" type="ORF">QO033_24370</name>
</gene>
<reference evidence="6 7" key="1">
    <citation type="submission" date="2023-05" db="EMBL/GenBank/DDBJ databases">
        <title>Pseudodonghicola sp. nov.</title>
        <authorList>
            <person name="Huang J."/>
        </authorList>
    </citation>
    <scope>NUCLEOTIDE SEQUENCE [LARGE SCALE GENOMIC DNA]</scope>
    <source>
        <strain evidence="6 7">IC7</strain>
    </source>
</reference>
<evidence type="ECO:0000256" key="4">
    <source>
        <dbReference type="ARBA" id="ARBA00023163"/>
    </source>
</evidence>
<dbReference type="PANTHER" id="PTHR30537:SF5">
    <property type="entry name" value="HTH-TYPE TRANSCRIPTIONAL ACTIVATOR TTDR-RELATED"/>
    <property type="match status" value="1"/>
</dbReference>
<dbReference type="RefSeq" id="WP_284483338.1">
    <property type="nucleotide sequence ID" value="NZ_JASNJD010000034.1"/>
</dbReference>
<sequence length="294" mass="31678">MNSADLAVLVSAIRFGSLAAAARHLGITPMVASRRLAALETELNVRLLYRTTRALSLTPEGESFLPFAKRLLEDEADALAAIRPVDAAASGLLRITASGAFGRRVITPMLAGFMRDNPEVQVDLQFSDRVVDIVAAGIDLAIRIAPLRDNTLIARRIADSRRILCAAPSYLSRHPAPGRLAELTAHQCLLASGNTSWTFHKDGGSVQQRVAGRLTSSSIETLHQACIDGFGIGLLSHWYVKPDIAAGRLVELPLADATPEHLDIWAVYPSARLVSPKVRLFIEALTQHLGSARG</sequence>
<keyword evidence="7" id="KW-1185">Reference proteome</keyword>
<dbReference type="PROSITE" id="PS50931">
    <property type="entry name" value="HTH_LYSR"/>
    <property type="match status" value="1"/>
</dbReference>
<evidence type="ECO:0000313" key="6">
    <source>
        <dbReference type="EMBL" id="MDK3020822.1"/>
    </source>
</evidence>
<dbReference type="Gene3D" id="1.10.10.10">
    <property type="entry name" value="Winged helix-like DNA-binding domain superfamily/Winged helix DNA-binding domain"/>
    <property type="match status" value="1"/>
</dbReference>
<dbReference type="PANTHER" id="PTHR30537">
    <property type="entry name" value="HTH-TYPE TRANSCRIPTIONAL REGULATOR"/>
    <property type="match status" value="1"/>
</dbReference>
<dbReference type="CDD" id="cd08422">
    <property type="entry name" value="PBP2_CrgA_like"/>
    <property type="match status" value="1"/>
</dbReference>
<dbReference type="Pfam" id="PF03466">
    <property type="entry name" value="LysR_substrate"/>
    <property type="match status" value="1"/>
</dbReference>
<evidence type="ECO:0000313" key="7">
    <source>
        <dbReference type="Proteomes" id="UP001243757"/>
    </source>
</evidence>
<protein>
    <submittedName>
        <fullName evidence="6">LysR family transcriptional regulator</fullName>
    </submittedName>
</protein>
<evidence type="ECO:0000256" key="2">
    <source>
        <dbReference type="ARBA" id="ARBA00023015"/>
    </source>
</evidence>
<dbReference type="EMBL" id="JASNJD010000034">
    <property type="protein sequence ID" value="MDK3020822.1"/>
    <property type="molecule type" value="Genomic_DNA"/>
</dbReference>
<comment type="caution">
    <text evidence="6">The sequence shown here is derived from an EMBL/GenBank/DDBJ whole genome shotgun (WGS) entry which is preliminary data.</text>
</comment>
<feature type="domain" description="HTH lysR-type" evidence="5">
    <location>
        <begin position="1"/>
        <end position="58"/>
    </location>
</feature>
<dbReference type="InterPro" id="IPR005119">
    <property type="entry name" value="LysR_subst-bd"/>
</dbReference>
<dbReference type="SUPFAM" id="SSF46785">
    <property type="entry name" value="Winged helix' DNA-binding domain"/>
    <property type="match status" value="1"/>
</dbReference>
<keyword evidence="3" id="KW-0238">DNA-binding</keyword>